<dbReference type="Proteomes" id="UP000626092">
    <property type="component" value="Unassembled WGS sequence"/>
</dbReference>
<protein>
    <recommendedName>
        <fullName evidence="1">HAT C-terminal dimerisation domain-containing protein</fullName>
    </recommendedName>
</protein>
<accession>A0A834G195</accession>
<comment type="caution">
    <text evidence="2">The sequence shown here is derived from an EMBL/GenBank/DDBJ whole genome shotgun (WGS) entry which is preliminary data.</text>
</comment>
<feature type="domain" description="HAT C-terminal dimerisation" evidence="1">
    <location>
        <begin position="21"/>
        <end position="104"/>
    </location>
</feature>
<dbReference type="PANTHER" id="PTHR23272:SF184">
    <property type="entry name" value="OS03G0311250 PROTEIN"/>
    <property type="match status" value="1"/>
</dbReference>
<reference evidence="2" key="1">
    <citation type="submission" date="2019-11" db="EMBL/GenBank/DDBJ databases">
        <authorList>
            <person name="Liu Y."/>
            <person name="Hou J."/>
            <person name="Li T.-Q."/>
            <person name="Guan C.-H."/>
            <person name="Wu X."/>
            <person name="Wu H.-Z."/>
            <person name="Ling F."/>
            <person name="Zhang R."/>
            <person name="Shi X.-G."/>
            <person name="Ren J.-P."/>
            <person name="Chen E.-F."/>
            <person name="Sun J.-M."/>
        </authorList>
    </citation>
    <scope>NUCLEOTIDE SEQUENCE</scope>
    <source>
        <strain evidence="2">Adult_tree_wgs_1</strain>
        <tissue evidence="2">Leaves</tissue>
    </source>
</reference>
<dbReference type="InterPro" id="IPR008906">
    <property type="entry name" value="HATC_C_dom"/>
</dbReference>
<organism evidence="2 3">
    <name type="scientific">Rhododendron simsii</name>
    <name type="common">Sims's rhododendron</name>
    <dbReference type="NCBI Taxonomy" id="118357"/>
    <lineage>
        <taxon>Eukaryota</taxon>
        <taxon>Viridiplantae</taxon>
        <taxon>Streptophyta</taxon>
        <taxon>Embryophyta</taxon>
        <taxon>Tracheophyta</taxon>
        <taxon>Spermatophyta</taxon>
        <taxon>Magnoliopsida</taxon>
        <taxon>eudicotyledons</taxon>
        <taxon>Gunneridae</taxon>
        <taxon>Pentapetalae</taxon>
        <taxon>asterids</taxon>
        <taxon>Ericales</taxon>
        <taxon>Ericaceae</taxon>
        <taxon>Ericoideae</taxon>
        <taxon>Rhodoreae</taxon>
        <taxon>Rhododendron</taxon>
    </lineage>
</organism>
<keyword evidence="3" id="KW-1185">Reference proteome</keyword>
<proteinExistence type="predicted"/>
<dbReference type="InterPro" id="IPR012337">
    <property type="entry name" value="RNaseH-like_sf"/>
</dbReference>
<dbReference type="OrthoDB" id="1937594at2759"/>
<name>A0A834G195_RHOSS</name>
<dbReference type="SUPFAM" id="SSF53098">
    <property type="entry name" value="Ribonuclease H-like"/>
    <property type="match status" value="1"/>
</dbReference>
<dbReference type="Pfam" id="PF05699">
    <property type="entry name" value="Dimer_Tnp_hAT"/>
    <property type="match status" value="1"/>
</dbReference>
<gene>
    <name evidence="2" type="ORF">RHSIM_Rhsim13G0120000</name>
</gene>
<dbReference type="GO" id="GO:0046983">
    <property type="term" value="F:protein dimerization activity"/>
    <property type="evidence" value="ECO:0007669"/>
    <property type="project" value="InterPro"/>
</dbReference>
<evidence type="ECO:0000313" key="3">
    <source>
        <dbReference type="Proteomes" id="UP000626092"/>
    </source>
</evidence>
<evidence type="ECO:0000313" key="2">
    <source>
        <dbReference type="EMBL" id="KAF7119686.1"/>
    </source>
</evidence>
<evidence type="ECO:0000259" key="1">
    <source>
        <dbReference type="Pfam" id="PF05699"/>
    </source>
</evidence>
<dbReference type="AlphaFoldDB" id="A0A834G195"/>
<dbReference type="PANTHER" id="PTHR23272">
    <property type="entry name" value="BED FINGER-RELATED"/>
    <property type="match status" value="1"/>
</dbReference>
<dbReference type="EMBL" id="WJXA01000013">
    <property type="protein sequence ID" value="KAF7119686.1"/>
    <property type="molecule type" value="Genomic_DNA"/>
</dbReference>
<sequence>MSLLKIRRMSHTFTISGVEFELTRCLKQLAIETDDDEPFDILSWWRSQESRYPVLTVMARVILTVPISTVASEAAFSAGGRVISEKRSSLNPDTVEALIYLKDWQLAEIATS</sequence>